<dbReference type="GO" id="GO:0004527">
    <property type="term" value="F:exonuclease activity"/>
    <property type="evidence" value="ECO:0007669"/>
    <property type="project" value="UniProtKB-KW"/>
</dbReference>
<dbReference type="BioCyc" id="RSPH349102:G1G8M-3642-MONOMER"/>
<keyword evidence="1" id="KW-0540">Nuclease</keyword>
<keyword evidence="1" id="KW-0269">Exonuclease</keyword>
<proteinExistence type="predicted"/>
<dbReference type="EMBL" id="CP000662">
    <property type="protein sequence ID" value="ABP72407.1"/>
    <property type="molecule type" value="Genomic_DNA"/>
</dbReference>
<dbReference type="AlphaFoldDB" id="A4WYE3"/>
<accession>A4WYE3</accession>
<reference evidence="1" key="1">
    <citation type="submission" date="2007-04" db="EMBL/GenBank/DDBJ databases">
        <title>Complete sequence of plasmid pRSPA01 of Rhodobacter sphaeroides ATCC 17025.</title>
        <authorList>
            <consortium name="US DOE Joint Genome Institute"/>
            <person name="Copeland A."/>
            <person name="Lucas S."/>
            <person name="Lapidus A."/>
            <person name="Barry K."/>
            <person name="Detter J.C."/>
            <person name="Glavina del Rio T."/>
            <person name="Hammon N."/>
            <person name="Israni S."/>
            <person name="Dalin E."/>
            <person name="Tice H."/>
            <person name="Pitluck S."/>
            <person name="Chertkov O."/>
            <person name="Brettin T."/>
            <person name="Bruce D."/>
            <person name="Han C."/>
            <person name="Schmutz J."/>
            <person name="Larimer F."/>
            <person name="Land M."/>
            <person name="Hauser L."/>
            <person name="Kyrpides N."/>
            <person name="Kim E."/>
            <person name="Richardson P."/>
            <person name="Mackenzie C."/>
            <person name="Choudhary M."/>
            <person name="Donohue T.J."/>
            <person name="Kaplan S."/>
        </authorList>
    </citation>
    <scope>NUCLEOTIDE SEQUENCE [LARGE SCALE GENOMIC DNA]</scope>
    <source>
        <strain evidence="1">ATCC 17025</strain>
        <plasmid evidence="1">pRSPA01</plasmid>
    </source>
</reference>
<organism evidence="1">
    <name type="scientific">Cereibacter sphaeroides (strain ATCC 17025 / ATH 2.4.3)</name>
    <name type="common">Rhodobacter sphaeroides</name>
    <dbReference type="NCBI Taxonomy" id="349102"/>
    <lineage>
        <taxon>Bacteria</taxon>
        <taxon>Pseudomonadati</taxon>
        <taxon>Pseudomonadota</taxon>
        <taxon>Alphaproteobacteria</taxon>
        <taxon>Rhodobacterales</taxon>
        <taxon>Paracoccaceae</taxon>
        <taxon>Cereibacter</taxon>
    </lineage>
</organism>
<evidence type="ECO:0000313" key="1">
    <source>
        <dbReference type="EMBL" id="ABP72407.1"/>
    </source>
</evidence>
<name>A4WYE3_CERS5</name>
<gene>
    <name evidence="1" type="ordered locus">Rsph17025_3537</name>
</gene>
<protein>
    <submittedName>
        <fullName evidence="1">Exonuclease, RNase T and DNA polymerase III</fullName>
    </submittedName>
</protein>
<geneLocation type="plasmid" evidence="1">
    <name>pRSPA01</name>
</geneLocation>
<dbReference type="HOGENOM" id="CLU_072007_0_0_5"/>
<dbReference type="KEGG" id="rsq:Rsph17025_3537"/>
<keyword evidence="1" id="KW-0378">Hydrolase</keyword>
<keyword evidence="1" id="KW-0614">Plasmid</keyword>
<sequence>MTSVDAPWLTARHEVEHLFGQCILRLQAFELLLKLIVAGHHVSGSPATSQDTRASRIAEVRRKTLGGLVGEMMGSVLVPAGQEGQHDACDDDAEFACLVRIAFPVGEFARIETEHRELVALRNALVHHFLEEQDLRTEAGCLSARQALMTTLDRVTRAHADLQTWAAEMEQARRVMAEYVESPEFHDWIVHGQVPWHVTTIAQALVDAASELAPGGWTSVEAAVNWVLARRPGERPEMCGCRSWRQVIHESGLFDLQVREVDGRRQAWYRPRNRKADQPRCPVRHH</sequence>